<gene>
    <name evidence="15" type="ORF">GYN08_10145</name>
</gene>
<dbReference type="PROSITE" id="PS50112">
    <property type="entry name" value="PAS"/>
    <property type="match status" value="2"/>
</dbReference>
<feature type="region of interest" description="Disordered" evidence="10">
    <location>
        <begin position="852"/>
        <end position="878"/>
    </location>
</feature>
<feature type="modified residue" description="4-aspartylphosphate" evidence="9">
    <location>
        <position position="784"/>
    </location>
</feature>
<dbReference type="Pfam" id="PF00989">
    <property type="entry name" value="PAS"/>
    <property type="match status" value="1"/>
</dbReference>
<dbReference type="PRINTS" id="PR00344">
    <property type="entry name" value="BCTRLSENSOR"/>
</dbReference>
<dbReference type="CDD" id="cd16922">
    <property type="entry name" value="HATPase_EvgS-ArcB-TorS-like"/>
    <property type="match status" value="1"/>
</dbReference>
<dbReference type="InterPro" id="IPR000014">
    <property type="entry name" value="PAS"/>
</dbReference>
<reference evidence="15 16" key="1">
    <citation type="submission" date="2020-01" db="EMBL/GenBank/DDBJ databases">
        <title>Polyphasic characterisation and genomic insights into a novel alkali tolerant bacterium VR-M41.</title>
        <authorList>
            <person name="Vemuluri V.R."/>
        </authorList>
    </citation>
    <scope>NUCLEOTIDE SEQUENCE [LARGE SCALE GENOMIC DNA]</scope>
    <source>
        <strain evidence="15 16">VR-M41</strain>
    </source>
</reference>
<evidence type="ECO:0000256" key="8">
    <source>
        <dbReference type="ARBA" id="ARBA00023012"/>
    </source>
</evidence>
<keyword evidence="8" id="KW-0902">Two-component regulatory system</keyword>
<sequence>MSERIMELNKMVDVSAGGHILYLYDDEDAYADNAAAYLISGVRAGDLAILMDSGERTERIRARVSAHLDENQREQVVYVDAEKFYAVHESFHYKVVIEHFAELLQPYGDRTTGIRTWAHVLWKAEDGVESQLEKFEEFADRSVHGYRLLSVCAYRGGSVSASLQVKMLRSHDYVMTDEELSSTDLSGRSAATVFPSLSEQQMRDERNRDTRHRLEEVSRQLEKVIANNLDPVALFDEERRLLKVNAAFERMFGWSSEELAGQSEQRLRERIALRETSGGSEERPGPEVLPNPETPARKSESATVRTRSGRSVDLLLTGFALGDAGQPGGYAVIYRDVTDFRSSERRLQESVERYTSLKKHNHDAVFSIDGEGRVINTNPAAQRLTGLTTEEMIGRRFVDWMASGSLRDIVQENAAQGEDAMRPTVRIRHADGGEFEVLTSTAPIIVGGENVGCYILAKDITEHKRLLIEKQVAEERDRAKSEFLAVMSHEIRTPMNGVITLTQLLLETEGLNDQQREYVEVIRRSGDALLNIVNDILDFSKIEAGKADLQPEPMNLREDVARSFDILLADSRAKGLELGLSVAPRVPDIVLADPNKLRQILVNLIGNAIKYTEKGGVFVSVDTEEEAPEGKARLVFRIRDTGVGIPEEQREHLFEPFYQLDNFMTRKSEGTGLGLAITKKLIELMGGEIGVSSKPGEGSVFRFAIEAQLPDFGDSAADRGESPLFPNEEESFSLRILVAEDNKVNQLVMERLLGRLGYTADMAPDGVEALEAASNRHYDMILMDIRMPRMDGFETSRRIRESPQTYGTPYIVAVTANAMTGDRERCLAAGMDEYMNKPVDVKRLANLLQEAEEGIRHSGENSGKIRGESKSPAEGEER</sequence>
<proteinExistence type="predicted"/>
<dbReference type="InterPro" id="IPR004358">
    <property type="entry name" value="Sig_transdc_His_kin-like_C"/>
</dbReference>
<feature type="domain" description="Histidine kinase" evidence="11">
    <location>
        <begin position="486"/>
        <end position="709"/>
    </location>
</feature>
<dbReference type="InterPro" id="IPR035965">
    <property type="entry name" value="PAS-like_dom_sf"/>
</dbReference>
<dbReference type="InterPro" id="IPR036890">
    <property type="entry name" value="HATPase_C_sf"/>
</dbReference>
<dbReference type="SUPFAM" id="SSF55874">
    <property type="entry name" value="ATPase domain of HSP90 chaperone/DNA topoisomerase II/histidine kinase"/>
    <property type="match status" value="1"/>
</dbReference>
<evidence type="ECO:0000256" key="1">
    <source>
        <dbReference type="ARBA" id="ARBA00000085"/>
    </source>
</evidence>
<dbReference type="CDD" id="cd00130">
    <property type="entry name" value="PAS"/>
    <property type="match status" value="2"/>
</dbReference>
<evidence type="ECO:0000259" key="11">
    <source>
        <dbReference type="PROSITE" id="PS50109"/>
    </source>
</evidence>
<feature type="domain" description="Response regulatory" evidence="12">
    <location>
        <begin position="735"/>
        <end position="852"/>
    </location>
</feature>
<dbReference type="SMART" id="SM00448">
    <property type="entry name" value="REC"/>
    <property type="match status" value="1"/>
</dbReference>
<dbReference type="CDD" id="cd17546">
    <property type="entry name" value="REC_hyHK_CKI1_RcsC-like"/>
    <property type="match status" value="1"/>
</dbReference>
<dbReference type="PROSITE" id="PS50113">
    <property type="entry name" value="PAC"/>
    <property type="match status" value="1"/>
</dbReference>
<dbReference type="EMBL" id="JAAFGS010000003">
    <property type="protein sequence ID" value="NGZ75685.1"/>
    <property type="molecule type" value="Genomic_DNA"/>
</dbReference>
<dbReference type="InterPro" id="IPR005467">
    <property type="entry name" value="His_kinase_dom"/>
</dbReference>
<dbReference type="InterPro" id="IPR001789">
    <property type="entry name" value="Sig_transdc_resp-reg_receiver"/>
</dbReference>
<dbReference type="PANTHER" id="PTHR45339:SF1">
    <property type="entry name" value="HYBRID SIGNAL TRANSDUCTION HISTIDINE KINASE J"/>
    <property type="match status" value="1"/>
</dbReference>
<dbReference type="Proteomes" id="UP000800303">
    <property type="component" value="Unassembled WGS sequence"/>
</dbReference>
<evidence type="ECO:0000313" key="16">
    <source>
        <dbReference type="Proteomes" id="UP000800303"/>
    </source>
</evidence>
<evidence type="ECO:0000256" key="3">
    <source>
        <dbReference type="ARBA" id="ARBA00022553"/>
    </source>
</evidence>
<dbReference type="Pfam" id="PF00072">
    <property type="entry name" value="Response_reg"/>
    <property type="match status" value="1"/>
</dbReference>
<dbReference type="SMART" id="SM00388">
    <property type="entry name" value="HisKA"/>
    <property type="match status" value="1"/>
</dbReference>
<evidence type="ECO:0000256" key="7">
    <source>
        <dbReference type="ARBA" id="ARBA00022840"/>
    </source>
</evidence>
<evidence type="ECO:0000256" key="4">
    <source>
        <dbReference type="ARBA" id="ARBA00022679"/>
    </source>
</evidence>
<feature type="domain" description="PAS" evidence="13">
    <location>
        <begin position="343"/>
        <end position="398"/>
    </location>
</feature>
<feature type="region of interest" description="Disordered" evidence="10">
    <location>
        <begin position="274"/>
        <end position="304"/>
    </location>
</feature>
<feature type="domain" description="PAC" evidence="14">
    <location>
        <begin position="297"/>
        <end position="349"/>
    </location>
</feature>
<dbReference type="SMART" id="SM00091">
    <property type="entry name" value="PAS"/>
    <property type="match status" value="2"/>
</dbReference>
<dbReference type="SUPFAM" id="SSF47384">
    <property type="entry name" value="Homodimeric domain of signal transducing histidine kinase"/>
    <property type="match status" value="1"/>
</dbReference>
<dbReference type="InterPro" id="IPR025847">
    <property type="entry name" value="MEDS_domain"/>
</dbReference>
<feature type="compositionally biased region" description="Basic and acidic residues" evidence="10">
    <location>
        <begin position="853"/>
        <end position="878"/>
    </location>
</feature>
<dbReference type="RefSeq" id="WP_166274103.1">
    <property type="nucleotide sequence ID" value="NZ_JAAFGS010000003.1"/>
</dbReference>
<dbReference type="InterPro" id="IPR003661">
    <property type="entry name" value="HisK_dim/P_dom"/>
</dbReference>
<dbReference type="Gene3D" id="3.40.50.2300">
    <property type="match status" value="1"/>
</dbReference>
<evidence type="ECO:0000313" key="15">
    <source>
        <dbReference type="EMBL" id="NGZ75685.1"/>
    </source>
</evidence>
<evidence type="ECO:0000259" key="14">
    <source>
        <dbReference type="PROSITE" id="PS50113"/>
    </source>
</evidence>
<dbReference type="InterPro" id="IPR000700">
    <property type="entry name" value="PAS-assoc_C"/>
</dbReference>
<dbReference type="InterPro" id="IPR013767">
    <property type="entry name" value="PAS_fold"/>
</dbReference>
<dbReference type="PANTHER" id="PTHR45339">
    <property type="entry name" value="HYBRID SIGNAL TRANSDUCTION HISTIDINE KINASE J"/>
    <property type="match status" value="1"/>
</dbReference>
<organism evidence="15 16">
    <name type="scientific">Saccharibacillus alkalitolerans</name>
    <dbReference type="NCBI Taxonomy" id="2705290"/>
    <lineage>
        <taxon>Bacteria</taxon>
        <taxon>Bacillati</taxon>
        <taxon>Bacillota</taxon>
        <taxon>Bacilli</taxon>
        <taxon>Bacillales</taxon>
        <taxon>Paenibacillaceae</taxon>
        <taxon>Saccharibacillus</taxon>
    </lineage>
</organism>
<dbReference type="CDD" id="cd00082">
    <property type="entry name" value="HisKA"/>
    <property type="match status" value="1"/>
</dbReference>
<dbReference type="SUPFAM" id="SSF52172">
    <property type="entry name" value="CheY-like"/>
    <property type="match status" value="1"/>
</dbReference>
<evidence type="ECO:0000256" key="6">
    <source>
        <dbReference type="ARBA" id="ARBA00022777"/>
    </source>
</evidence>
<dbReference type="InterPro" id="IPR003594">
    <property type="entry name" value="HATPase_dom"/>
</dbReference>
<name>A0ABX0F5K1_9BACL</name>
<dbReference type="EC" id="2.7.13.3" evidence="2"/>
<keyword evidence="3 9" id="KW-0597">Phosphoprotein</keyword>
<evidence type="ECO:0000256" key="9">
    <source>
        <dbReference type="PROSITE-ProRule" id="PRU00169"/>
    </source>
</evidence>
<comment type="caution">
    <text evidence="15">The sequence shown here is derived from an EMBL/GenBank/DDBJ whole genome shotgun (WGS) entry which is preliminary data.</text>
</comment>
<dbReference type="Pfam" id="PF00512">
    <property type="entry name" value="HisKA"/>
    <property type="match status" value="1"/>
</dbReference>
<evidence type="ECO:0000256" key="10">
    <source>
        <dbReference type="SAM" id="MobiDB-lite"/>
    </source>
</evidence>
<dbReference type="InterPro" id="IPR011006">
    <property type="entry name" value="CheY-like_superfamily"/>
</dbReference>
<dbReference type="InterPro" id="IPR036097">
    <property type="entry name" value="HisK_dim/P_sf"/>
</dbReference>
<dbReference type="Gene3D" id="1.10.287.130">
    <property type="match status" value="1"/>
</dbReference>
<feature type="domain" description="PAS" evidence="13">
    <location>
        <begin position="217"/>
        <end position="263"/>
    </location>
</feature>
<keyword evidence="4" id="KW-0808">Transferase</keyword>
<evidence type="ECO:0000259" key="12">
    <source>
        <dbReference type="PROSITE" id="PS50110"/>
    </source>
</evidence>
<dbReference type="SMART" id="SM00387">
    <property type="entry name" value="HATPase_c"/>
    <property type="match status" value="1"/>
</dbReference>
<keyword evidence="7" id="KW-0067">ATP-binding</keyword>
<comment type="catalytic activity">
    <reaction evidence="1">
        <text>ATP + protein L-histidine = ADP + protein N-phospho-L-histidine.</text>
        <dbReference type="EC" id="2.7.13.3"/>
    </reaction>
</comment>
<dbReference type="Gene3D" id="3.30.450.20">
    <property type="entry name" value="PAS domain"/>
    <property type="match status" value="2"/>
</dbReference>
<keyword evidence="16" id="KW-1185">Reference proteome</keyword>
<accession>A0ABX0F5K1</accession>
<evidence type="ECO:0000256" key="5">
    <source>
        <dbReference type="ARBA" id="ARBA00022741"/>
    </source>
</evidence>
<dbReference type="Pfam" id="PF02518">
    <property type="entry name" value="HATPase_c"/>
    <property type="match status" value="1"/>
</dbReference>
<keyword evidence="5" id="KW-0547">Nucleotide-binding</keyword>
<dbReference type="Pfam" id="PF14417">
    <property type="entry name" value="MEDS"/>
    <property type="match status" value="1"/>
</dbReference>
<keyword evidence="6" id="KW-0418">Kinase</keyword>
<evidence type="ECO:0000256" key="2">
    <source>
        <dbReference type="ARBA" id="ARBA00012438"/>
    </source>
</evidence>
<dbReference type="SUPFAM" id="SSF55785">
    <property type="entry name" value="PYP-like sensor domain (PAS domain)"/>
    <property type="match status" value="2"/>
</dbReference>
<dbReference type="Gene3D" id="3.30.565.10">
    <property type="entry name" value="Histidine kinase-like ATPase, C-terminal domain"/>
    <property type="match status" value="1"/>
</dbReference>
<dbReference type="InterPro" id="IPR013656">
    <property type="entry name" value="PAS_4"/>
</dbReference>
<evidence type="ECO:0000259" key="13">
    <source>
        <dbReference type="PROSITE" id="PS50112"/>
    </source>
</evidence>
<dbReference type="PROSITE" id="PS50109">
    <property type="entry name" value="HIS_KIN"/>
    <property type="match status" value="1"/>
</dbReference>
<dbReference type="NCBIfam" id="TIGR00229">
    <property type="entry name" value="sensory_box"/>
    <property type="match status" value="2"/>
</dbReference>
<dbReference type="Pfam" id="PF08448">
    <property type="entry name" value="PAS_4"/>
    <property type="match status" value="1"/>
</dbReference>
<dbReference type="PROSITE" id="PS50110">
    <property type="entry name" value="RESPONSE_REGULATORY"/>
    <property type="match status" value="1"/>
</dbReference>
<protein>
    <recommendedName>
        <fullName evidence="2">histidine kinase</fullName>
        <ecNumber evidence="2">2.7.13.3</ecNumber>
    </recommendedName>
</protein>